<feature type="region of interest" description="Disordered" evidence="1">
    <location>
        <begin position="1"/>
        <end position="53"/>
    </location>
</feature>
<organism evidence="2 3">
    <name type="scientific">Plutella xylostella</name>
    <name type="common">Diamondback moth</name>
    <name type="synonym">Plutella maculipennis</name>
    <dbReference type="NCBI Taxonomy" id="51655"/>
    <lineage>
        <taxon>Eukaryota</taxon>
        <taxon>Metazoa</taxon>
        <taxon>Ecdysozoa</taxon>
        <taxon>Arthropoda</taxon>
        <taxon>Hexapoda</taxon>
        <taxon>Insecta</taxon>
        <taxon>Pterygota</taxon>
        <taxon>Neoptera</taxon>
        <taxon>Endopterygota</taxon>
        <taxon>Lepidoptera</taxon>
        <taxon>Glossata</taxon>
        <taxon>Ditrysia</taxon>
        <taxon>Yponomeutoidea</taxon>
        <taxon>Plutellidae</taxon>
        <taxon>Plutella</taxon>
    </lineage>
</organism>
<keyword evidence="3" id="KW-1185">Reference proteome</keyword>
<evidence type="ECO:0000313" key="3">
    <source>
        <dbReference type="Proteomes" id="UP000823941"/>
    </source>
</evidence>
<dbReference type="EMBL" id="JAHIBW010000012">
    <property type="protein sequence ID" value="KAG7306506.1"/>
    <property type="molecule type" value="Genomic_DNA"/>
</dbReference>
<evidence type="ECO:0000313" key="2">
    <source>
        <dbReference type="EMBL" id="KAG7306506.1"/>
    </source>
</evidence>
<evidence type="ECO:0000256" key="1">
    <source>
        <dbReference type="SAM" id="MobiDB-lite"/>
    </source>
</evidence>
<protein>
    <submittedName>
        <fullName evidence="2">Uncharacterized protein</fullName>
    </submittedName>
</protein>
<comment type="caution">
    <text evidence="2">The sequence shown here is derived from an EMBL/GenBank/DDBJ whole genome shotgun (WGS) entry which is preliminary data.</text>
</comment>
<accession>A0ABQ7QN90</accession>
<proteinExistence type="predicted"/>
<dbReference type="Proteomes" id="UP000823941">
    <property type="component" value="Chromosome 12"/>
</dbReference>
<name>A0ABQ7QN90_PLUXY</name>
<sequence length="165" mass="18187">MSAKSSKGSSRSSKSSTRSKSSTKSAKSSGKKPRSPRASVYTDPGGTSTAHLEPLARVEVQFENLVLLGKNDVPTVVDWLKRVGVKEEKAMKLFEECDPKNVYASKFKEVVTALGKQEKKNMDDYYKQVAVEGWKLAQALQAATATHGKFSSAQLRRYGARNRQK</sequence>
<gene>
    <name evidence="2" type="ORF">JYU34_009145</name>
</gene>
<reference evidence="2 3" key="1">
    <citation type="submission" date="2021-06" db="EMBL/GenBank/DDBJ databases">
        <title>A haploid diamondback moth (Plutella xylostella L.) genome assembly resolves 31 chromosomes and identifies a diamide resistance mutation.</title>
        <authorList>
            <person name="Ward C.M."/>
            <person name="Perry K.D."/>
            <person name="Baker G."/>
            <person name="Powis K."/>
            <person name="Heckel D.G."/>
            <person name="Baxter S.W."/>
        </authorList>
    </citation>
    <scope>NUCLEOTIDE SEQUENCE [LARGE SCALE GENOMIC DNA]</scope>
    <source>
        <strain evidence="2 3">LV</strain>
        <tissue evidence="2">Single pupa</tissue>
    </source>
</reference>
<feature type="compositionally biased region" description="Low complexity" evidence="1">
    <location>
        <begin position="1"/>
        <end position="28"/>
    </location>
</feature>